<feature type="signal peptide" evidence="2">
    <location>
        <begin position="1"/>
        <end position="18"/>
    </location>
</feature>
<evidence type="ECO:0000256" key="1">
    <source>
        <dbReference type="SAM" id="Coils"/>
    </source>
</evidence>
<keyword evidence="2" id="KW-0732">Signal</keyword>
<evidence type="ECO:0000313" key="4">
    <source>
        <dbReference type="Proteomes" id="UP001174314"/>
    </source>
</evidence>
<proteinExistence type="predicted"/>
<evidence type="ECO:0000313" key="3">
    <source>
        <dbReference type="EMBL" id="WPF25395.1"/>
    </source>
</evidence>
<protein>
    <recommendedName>
        <fullName evidence="5">Secreted protein</fullName>
    </recommendedName>
</protein>
<organism evidence="3 4">
    <name type="scientific">Corynebacterium pseudokroppenstedtii</name>
    <dbReference type="NCBI Taxonomy" id="2804917"/>
    <lineage>
        <taxon>Bacteria</taxon>
        <taxon>Bacillati</taxon>
        <taxon>Actinomycetota</taxon>
        <taxon>Actinomycetes</taxon>
        <taxon>Mycobacteriales</taxon>
        <taxon>Corynebacteriaceae</taxon>
        <taxon>Corynebacterium</taxon>
    </lineage>
</organism>
<keyword evidence="1" id="KW-0175">Coiled coil</keyword>
<keyword evidence="4" id="KW-1185">Reference proteome</keyword>
<dbReference type="KEGG" id="cpsk:Q0N40_02265"/>
<dbReference type="RefSeq" id="WP_204088079.1">
    <property type="nucleotide sequence ID" value="NZ_CP137757.1"/>
</dbReference>
<gene>
    <name evidence="3" type="ORF">Q0N40_02265</name>
</gene>
<evidence type="ECO:0000256" key="2">
    <source>
        <dbReference type="SAM" id="SignalP"/>
    </source>
</evidence>
<sequence>MHGPLTTLLITGVSSAIAGLASWFAAITNAHGKEKVAKEQTRYPEWKAFVDAIQKETERTKNELTGRINNLQTQVDTLRERVNTLSNKYDAALGHIAEWRHAHPDEIPNRPAPAAIKHDL</sequence>
<reference evidence="3 4" key="1">
    <citation type="submission" date="2023-10" db="EMBL/GenBank/DDBJ databases">
        <title>complete genome sequence of Corynebacterium pseudokroppenstedtii P15-C1.</title>
        <authorList>
            <person name="Bruggemann H."/>
            <person name="Poehlein A."/>
        </authorList>
    </citation>
    <scope>NUCLEOTIDE SEQUENCE [LARGE SCALE GENOMIC DNA]</scope>
    <source>
        <strain evidence="3 4">P15_C1</strain>
    </source>
</reference>
<dbReference type="AlphaFoldDB" id="A0AAU0Q3G5"/>
<accession>A0AAU0Q3G5</accession>
<name>A0AAU0Q3G5_9CORY</name>
<dbReference type="Gene3D" id="1.20.920.20">
    <property type="match status" value="1"/>
</dbReference>
<dbReference type="EMBL" id="CP137757">
    <property type="protein sequence ID" value="WPF25395.1"/>
    <property type="molecule type" value="Genomic_DNA"/>
</dbReference>
<feature type="coiled-coil region" evidence="1">
    <location>
        <begin position="54"/>
        <end position="88"/>
    </location>
</feature>
<dbReference type="Proteomes" id="UP001174314">
    <property type="component" value="Chromosome"/>
</dbReference>
<feature type="chain" id="PRO_5043457004" description="Secreted protein" evidence="2">
    <location>
        <begin position="19"/>
        <end position="120"/>
    </location>
</feature>
<evidence type="ECO:0008006" key="5">
    <source>
        <dbReference type="Google" id="ProtNLM"/>
    </source>
</evidence>